<dbReference type="Proteomes" id="UP001234178">
    <property type="component" value="Unassembled WGS sequence"/>
</dbReference>
<protein>
    <submittedName>
        <fullName evidence="1">Uncharacterized protein</fullName>
    </submittedName>
</protein>
<keyword evidence="2" id="KW-1185">Reference proteome</keyword>
<dbReference type="EMBL" id="JAOYFB010000037">
    <property type="protein sequence ID" value="KAK4022524.1"/>
    <property type="molecule type" value="Genomic_DNA"/>
</dbReference>
<gene>
    <name evidence="1" type="ORF">OUZ56_007988</name>
</gene>
<comment type="caution">
    <text evidence="1">The sequence shown here is derived from an EMBL/GenBank/DDBJ whole genome shotgun (WGS) entry which is preliminary data.</text>
</comment>
<organism evidence="1 2">
    <name type="scientific">Daphnia magna</name>
    <dbReference type="NCBI Taxonomy" id="35525"/>
    <lineage>
        <taxon>Eukaryota</taxon>
        <taxon>Metazoa</taxon>
        <taxon>Ecdysozoa</taxon>
        <taxon>Arthropoda</taxon>
        <taxon>Crustacea</taxon>
        <taxon>Branchiopoda</taxon>
        <taxon>Diplostraca</taxon>
        <taxon>Cladocera</taxon>
        <taxon>Anomopoda</taxon>
        <taxon>Daphniidae</taxon>
        <taxon>Daphnia</taxon>
    </lineage>
</organism>
<sequence length="70" mass="7405">MAVRGGGSADKPGRQLIYDPLAKSWEGIGRKCTATEFHTSCNGSWKWGGGAMAKVGLNFSFVVITDGNLT</sequence>
<reference evidence="1 2" key="1">
    <citation type="journal article" date="2023" name="Nucleic Acids Res.">
        <title>The hologenome of Daphnia magna reveals possible DNA methylation and microbiome-mediated evolution of the host genome.</title>
        <authorList>
            <person name="Chaturvedi A."/>
            <person name="Li X."/>
            <person name="Dhandapani V."/>
            <person name="Marshall H."/>
            <person name="Kissane S."/>
            <person name="Cuenca-Cambronero M."/>
            <person name="Asole G."/>
            <person name="Calvet F."/>
            <person name="Ruiz-Romero M."/>
            <person name="Marangio P."/>
            <person name="Guigo R."/>
            <person name="Rago D."/>
            <person name="Mirbahai L."/>
            <person name="Eastwood N."/>
            <person name="Colbourne J.K."/>
            <person name="Zhou J."/>
            <person name="Mallon E."/>
            <person name="Orsini L."/>
        </authorList>
    </citation>
    <scope>NUCLEOTIDE SEQUENCE [LARGE SCALE GENOMIC DNA]</scope>
    <source>
        <strain evidence="1">LRV0_1</strain>
    </source>
</reference>
<evidence type="ECO:0000313" key="1">
    <source>
        <dbReference type="EMBL" id="KAK4022524.1"/>
    </source>
</evidence>
<name>A0ABR0ABX0_9CRUS</name>
<proteinExistence type="predicted"/>
<evidence type="ECO:0000313" key="2">
    <source>
        <dbReference type="Proteomes" id="UP001234178"/>
    </source>
</evidence>
<accession>A0ABR0ABX0</accession>